<comment type="caution">
    <text evidence="2">The sequence shown here is derived from an EMBL/GenBank/DDBJ whole genome shotgun (WGS) entry which is preliminary data.</text>
</comment>
<dbReference type="AlphaFoldDB" id="A0A4C2A613"/>
<proteinExistence type="predicted"/>
<organism evidence="2 3">
    <name type="scientific">Eumeta variegata</name>
    <name type="common">Bagworm moth</name>
    <name type="synonym">Eumeta japonica</name>
    <dbReference type="NCBI Taxonomy" id="151549"/>
    <lineage>
        <taxon>Eukaryota</taxon>
        <taxon>Metazoa</taxon>
        <taxon>Ecdysozoa</taxon>
        <taxon>Arthropoda</taxon>
        <taxon>Hexapoda</taxon>
        <taxon>Insecta</taxon>
        <taxon>Pterygota</taxon>
        <taxon>Neoptera</taxon>
        <taxon>Endopterygota</taxon>
        <taxon>Lepidoptera</taxon>
        <taxon>Glossata</taxon>
        <taxon>Ditrysia</taxon>
        <taxon>Tineoidea</taxon>
        <taxon>Psychidae</taxon>
        <taxon>Oiketicinae</taxon>
        <taxon>Eumeta</taxon>
    </lineage>
</organism>
<reference evidence="2 3" key="1">
    <citation type="journal article" date="2019" name="Commun. Biol.">
        <title>The bagworm genome reveals a unique fibroin gene that provides high tensile strength.</title>
        <authorList>
            <person name="Kono N."/>
            <person name="Nakamura H."/>
            <person name="Ohtoshi R."/>
            <person name="Tomita M."/>
            <person name="Numata K."/>
            <person name="Arakawa K."/>
        </authorList>
    </citation>
    <scope>NUCLEOTIDE SEQUENCE [LARGE SCALE GENOMIC DNA]</scope>
</reference>
<evidence type="ECO:0000313" key="3">
    <source>
        <dbReference type="Proteomes" id="UP000299102"/>
    </source>
</evidence>
<keyword evidence="3" id="KW-1185">Reference proteome</keyword>
<accession>A0A4C2A613</accession>
<evidence type="ECO:0000256" key="1">
    <source>
        <dbReference type="SAM" id="MobiDB-lite"/>
    </source>
</evidence>
<dbReference type="Proteomes" id="UP000299102">
    <property type="component" value="Unassembled WGS sequence"/>
</dbReference>
<gene>
    <name evidence="2" type="ORF">EVAR_100363_1</name>
</gene>
<evidence type="ECO:0000313" key="2">
    <source>
        <dbReference type="EMBL" id="GBP95548.1"/>
    </source>
</evidence>
<sequence length="127" mass="14505">MDMPSIRSVGARYTLPLTKIAADFWEEKLSSFLFPQATTSTSNAPPLFSISALDWPSTTAVIINILRKNFVLDFGIIDRKKKRHHILSQEKKQKAKKRTDAIRRPERQVSMRFTTTRTRALATAVKT</sequence>
<feature type="compositionally biased region" description="Basic and acidic residues" evidence="1">
    <location>
        <begin position="87"/>
        <end position="107"/>
    </location>
</feature>
<name>A0A4C2A613_EUMVA</name>
<dbReference type="EMBL" id="BGZK01002649">
    <property type="protein sequence ID" value="GBP95548.1"/>
    <property type="molecule type" value="Genomic_DNA"/>
</dbReference>
<protein>
    <submittedName>
        <fullName evidence="2">Uncharacterized protein</fullName>
    </submittedName>
</protein>
<feature type="region of interest" description="Disordered" evidence="1">
    <location>
        <begin position="85"/>
        <end position="107"/>
    </location>
</feature>